<proteinExistence type="predicted"/>
<accession>A0A1Y0T0J1</accession>
<evidence type="ECO:0000313" key="1">
    <source>
        <dbReference type="EMBL" id="ARV77008.1"/>
    </source>
</evidence>
<dbReference type="EMBL" id="MF042360">
    <property type="protein sequence ID" value="ARV77008.1"/>
    <property type="molecule type" value="Genomic_DNA"/>
</dbReference>
<organism evidence="1 2">
    <name type="scientific">Pseudomonas phage Phabio</name>
    <dbReference type="NCBI Taxonomy" id="2006668"/>
    <lineage>
        <taxon>Viruses</taxon>
        <taxon>Duplodnaviria</taxon>
        <taxon>Heunggongvirae</taxon>
        <taxon>Uroviricota</taxon>
        <taxon>Caudoviricetes</taxon>
        <taxon>Chimalliviridae</taxon>
        <taxon>Phabiovirus</taxon>
        <taxon>Phabiovirus phabio</taxon>
    </lineage>
</organism>
<protein>
    <submittedName>
        <fullName evidence="1">Uncharacterized protein</fullName>
    </submittedName>
</protein>
<reference evidence="1 2" key="1">
    <citation type="submission" date="2017-05" db="EMBL/GenBank/DDBJ databases">
        <authorList>
            <person name="Song R."/>
            <person name="Chenine A.L."/>
            <person name="Ruprecht R.M."/>
        </authorList>
    </citation>
    <scope>NUCLEOTIDE SEQUENCE [LARGE SCALE GENOMIC DNA]</scope>
</reference>
<gene>
    <name evidence="1" type="ORF">PHABIO_377</name>
</gene>
<name>A0A1Y0T0J1_9CAUD</name>
<sequence length="59" mass="7179">MSKSYRTCYYSRGKDLWDRDRPYSAYLSSNKRNKVLAHQVERAWVAKRLHRELVQLGYK</sequence>
<evidence type="ECO:0000313" key="2">
    <source>
        <dbReference type="Proteomes" id="UP000225448"/>
    </source>
</evidence>
<keyword evidence="2" id="KW-1185">Reference proteome</keyword>
<dbReference type="Proteomes" id="UP000225448">
    <property type="component" value="Segment"/>
</dbReference>